<dbReference type="OrthoDB" id="9811121at2"/>
<dbReference type="InterPro" id="IPR000132">
    <property type="entry name" value="Nitrilase/CN_hydratase_CS"/>
</dbReference>
<dbReference type="PROSITE" id="PS00921">
    <property type="entry name" value="NITRIL_CHT_2"/>
    <property type="match status" value="1"/>
</dbReference>
<feature type="active site" description="Proton acceptor" evidence="2">
    <location>
        <position position="43"/>
    </location>
</feature>
<evidence type="ECO:0000256" key="2">
    <source>
        <dbReference type="PROSITE-ProRule" id="PRU10139"/>
    </source>
</evidence>
<reference evidence="4 5" key="1">
    <citation type="submission" date="2016-10" db="EMBL/GenBank/DDBJ databases">
        <title>Arsenicibacter rosenii gen. nov., sp. nov., an efficient arsenic-methylating bacterium isolated from an arsenic-contaminated paddy soil.</title>
        <authorList>
            <person name="Huang K."/>
        </authorList>
    </citation>
    <scope>NUCLEOTIDE SEQUENCE [LARGE SCALE GENOMIC DNA]</scope>
    <source>
        <strain evidence="4 5">SM-1</strain>
    </source>
</reference>
<dbReference type="PROSITE" id="PS50263">
    <property type="entry name" value="CN_HYDROLASE"/>
    <property type="match status" value="1"/>
</dbReference>
<name>A0A1S2VE50_9BACT</name>
<proteinExistence type="inferred from homology"/>
<keyword evidence="5" id="KW-1185">Reference proteome</keyword>
<dbReference type="SUPFAM" id="SSF56317">
    <property type="entry name" value="Carbon-nitrogen hydrolase"/>
    <property type="match status" value="1"/>
</dbReference>
<dbReference type="AlphaFoldDB" id="A0A1S2VE50"/>
<organism evidence="4 5">
    <name type="scientific">Arsenicibacter rosenii</name>
    <dbReference type="NCBI Taxonomy" id="1750698"/>
    <lineage>
        <taxon>Bacteria</taxon>
        <taxon>Pseudomonadati</taxon>
        <taxon>Bacteroidota</taxon>
        <taxon>Cytophagia</taxon>
        <taxon>Cytophagales</taxon>
        <taxon>Spirosomataceae</taxon>
        <taxon>Arsenicibacter</taxon>
    </lineage>
</organism>
<dbReference type="InterPro" id="IPR036526">
    <property type="entry name" value="C-N_Hydrolase_sf"/>
</dbReference>
<gene>
    <name evidence="4" type="ORF">BLX24_23240</name>
</gene>
<dbReference type="RefSeq" id="WP_071505617.1">
    <property type="nucleotide sequence ID" value="NZ_MORL01000019.1"/>
</dbReference>
<evidence type="ECO:0000259" key="3">
    <source>
        <dbReference type="PROSITE" id="PS50263"/>
    </source>
</evidence>
<dbReference type="CDD" id="cd07564">
    <property type="entry name" value="nitrilases_CHs"/>
    <property type="match status" value="1"/>
</dbReference>
<dbReference type="PANTHER" id="PTHR46044">
    <property type="entry name" value="NITRILASE"/>
    <property type="match status" value="1"/>
</dbReference>
<accession>A0A1S2VE50</accession>
<feature type="domain" description="CN hydrolase" evidence="3">
    <location>
        <begin position="3"/>
        <end position="272"/>
    </location>
</feature>
<dbReference type="Proteomes" id="UP000181790">
    <property type="component" value="Unassembled WGS sequence"/>
</dbReference>
<comment type="caution">
    <text evidence="4">The sequence shown here is derived from an EMBL/GenBank/DDBJ whole genome shotgun (WGS) entry which is preliminary data.</text>
</comment>
<dbReference type="Gene3D" id="3.60.110.10">
    <property type="entry name" value="Carbon-nitrogen hydrolase"/>
    <property type="match status" value="1"/>
</dbReference>
<dbReference type="InterPro" id="IPR044149">
    <property type="entry name" value="Nitrilases_CHs"/>
</dbReference>
<dbReference type="PROSITE" id="PS00920">
    <property type="entry name" value="NITRIL_CHT_1"/>
    <property type="match status" value="1"/>
</dbReference>
<dbReference type="Pfam" id="PF00795">
    <property type="entry name" value="CN_hydrolase"/>
    <property type="match status" value="1"/>
</dbReference>
<protein>
    <submittedName>
        <fullName evidence="4">Nitrilase</fullName>
    </submittedName>
</protein>
<sequence length="302" mass="33457">MSIKVAVIQATPVFFDREKTLQKLESLVAEQAGQGVRLVVFPESFIPGYPRGFTFGATIGRRTDTGRDLYKTYWQQSMEAGGEDLARLEKIAGRYGVWLVVGITERDPVNGSLYCTSVYVSPSEGLLGKHRKIKPTGVERLVWAEGGADSLKAFMTEIGTLGGLICWENYMPLARMAMYRQGVEIYIAPTADSRPTWTATMQHIACEGRCYVLGCNQFFRVEDYPAAYREGIADSTEDIICRGGSVIVSPQGEILAGPLWDQEGVLVADLDLDEVIKSKLDFDVIGHYTRDDLFQLTITTPS</sequence>
<comment type="similarity">
    <text evidence="1">Belongs to the carbon-nitrogen hydrolase superfamily. Nitrilase family.</text>
</comment>
<evidence type="ECO:0000256" key="1">
    <source>
        <dbReference type="ARBA" id="ARBA00008129"/>
    </source>
</evidence>
<evidence type="ECO:0000313" key="4">
    <source>
        <dbReference type="EMBL" id="OIN56700.1"/>
    </source>
</evidence>
<dbReference type="EMBL" id="MORL01000019">
    <property type="protein sequence ID" value="OIN56700.1"/>
    <property type="molecule type" value="Genomic_DNA"/>
</dbReference>
<dbReference type="GO" id="GO:0000257">
    <property type="term" value="F:nitrilase activity"/>
    <property type="evidence" value="ECO:0007669"/>
    <property type="project" value="UniProtKB-ARBA"/>
</dbReference>
<dbReference type="InterPro" id="IPR003010">
    <property type="entry name" value="C-N_Hydrolase"/>
</dbReference>
<evidence type="ECO:0000313" key="5">
    <source>
        <dbReference type="Proteomes" id="UP000181790"/>
    </source>
</evidence>
<dbReference type="PANTHER" id="PTHR46044:SF1">
    <property type="entry name" value="CN HYDROLASE DOMAIN-CONTAINING PROTEIN"/>
    <property type="match status" value="1"/>
</dbReference>